<dbReference type="Proteomes" id="UP000267029">
    <property type="component" value="Unassembled WGS sequence"/>
</dbReference>
<dbReference type="WBParaSite" id="MCU_005762-RA">
    <property type="protein sequence ID" value="MCU_005762-RA"/>
    <property type="gene ID" value="MCU_005762"/>
</dbReference>
<protein>
    <submittedName>
        <fullName evidence="3">Secreted protein</fullName>
    </submittedName>
</protein>
<evidence type="ECO:0000313" key="2">
    <source>
        <dbReference type="Proteomes" id="UP000267029"/>
    </source>
</evidence>
<reference evidence="1 2" key="1">
    <citation type="submission" date="2018-10" db="EMBL/GenBank/DDBJ databases">
        <authorList>
            <consortium name="Pathogen Informatics"/>
        </authorList>
    </citation>
    <scope>NUCLEOTIDE SEQUENCE [LARGE SCALE GENOMIC DNA]</scope>
</reference>
<keyword evidence="2" id="KW-1185">Reference proteome</keyword>
<name>A0A0R3UL22_MESCO</name>
<reference evidence="3" key="2">
    <citation type="submission" date="2019-11" db="UniProtKB">
        <authorList>
            <consortium name="WormBaseParasite"/>
        </authorList>
    </citation>
    <scope>IDENTIFICATION</scope>
</reference>
<organism evidence="3">
    <name type="scientific">Mesocestoides corti</name>
    <name type="common">Flatworm</name>
    <dbReference type="NCBI Taxonomy" id="53468"/>
    <lineage>
        <taxon>Eukaryota</taxon>
        <taxon>Metazoa</taxon>
        <taxon>Spiralia</taxon>
        <taxon>Lophotrochozoa</taxon>
        <taxon>Platyhelminthes</taxon>
        <taxon>Cestoda</taxon>
        <taxon>Eucestoda</taxon>
        <taxon>Cyclophyllidea</taxon>
        <taxon>Mesocestoididae</taxon>
        <taxon>Mesocestoides</taxon>
    </lineage>
</organism>
<accession>A0A0R3UL22</accession>
<sequence length="82" mass="9114">MRSRRLPSVRSAIVAATRAFGAAAGRAPSGAPHFSQPLFLAVHAKLRSSTASKLTRFHPISKNRILSEYLRIPSFNLWRTVR</sequence>
<dbReference type="AlphaFoldDB" id="A0A0R3UL22"/>
<dbReference type="EMBL" id="UXSR01005497">
    <property type="protein sequence ID" value="VDD82347.1"/>
    <property type="molecule type" value="Genomic_DNA"/>
</dbReference>
<gene>
    <name evidence="1" type="ORF">MCOS_LOCUS8350</name>
</gene>
<evidence type="ECO:0000313" key="3">
    <source>
        <dbReference type="WBParaSite" id="MCU_005762-RA"/>
    </source>
</evidence>
<proteinExistence type="predicted"/>
<evidence type="ECO:0000313" key="1">
    <source>
        <dbReference type="EMBL" id="VDD82347.1"/>
    </source>
</evidence>